<evidence type="ECO:0000313" key="3">
    <source>
        <dbReference type="Proteomes" id="UP001054252"/>
    </source>
</evidence>
<keyword evidence="3" id="KW-1185">Reference proteome</keyword>
<protein>
    <submittedName>
        <fullName evidence="2">Uncharacterized protein</fullName>
    </submittedName>
</protein>
<dbReference type="EMBL" id="BPVZ01000057">
    <property type="protein sequence ID" value="GKV21494.1"/>
    <property type="molecule type" value="Genomic_DNA"/>
</dbReference>
<dbReference type="AlphaFoldDB" id="A0AAV5KAH1"/>
<feature type="region of interest" description="Disordered" evidence="1">
    <location>
        <begin position="76"/>
        <end position="115"/>
    </location>
</feature>
<proteinExistence type="predicted"/>
<feature type="compositionally biased region" description="Basic and acidic residues" evidence="1">
    <location>
        <begin position="76"/>
        <end position="96"/>
    </location>
</feature>
<accession>A0AAV5KAH1</accession>
<evidence type="ECO:0000256" key="1">
    <source>
        <dbReference type="SAM" id="MobiDB-lite"/>
    </source>
</evidence>
<evidence type="ECO:0000313" key="2">
    <source>
        <dbReference type="EMBL" id="GKV21494.1"/>
    </source>
</evidence>
<reference evidence="2 3" key="1">
    <citation type="journal article" date="2021" name="Commun. Biol.">
        <title>The genome of Shorea leprosula (Dipterocarpaceae) highlights the ecological relevance of drought in aseasonal tropical rainforests.</title>
        <authorList>
            <person name="Ng K.K.S."/>
            <person name="Kobayashi M.J."/>
            <person name="Fawcett J.A."/>
            <person name="Hatakeyama M."/>
            <person name="Paape T."/>
            <person name="Ng C.H."/>
            <person name="Ang C.C."/>
            <person name="Tnah L.H."/>
            <person name="Lee C.T."/>
            <person name="Nishiyama T."/>
            <person name="Sese J."/>
            <person name="O'Brien M.J."/>
            <person name="Copetti D."/>
            <person name="Mohd Noor M.I."/>
            <person name="Ong R.C."/>
            <person name="Putra M."/>
            <person name="Sireger I.Z."/>
            <person name="Indrioko S."/>
            <person name="Kosugi Y."/>
            <person name="Izuno A."/>
            <person name="Isagi Y."/>
            <person name="Lee S.L."/>
            <person name="Shimizu K.K."/>
        </authorList>
    </citation>
    <scope>NUCLEOTIDE SEQUENCE [LARGE SCALE GENOMIC DNA]</scope>
    <source>
        <strain evidence="2">214</strain>
    </source>
</reference>
<feature type="region of interest" description="Disordered" evidence="1">
    <location>
        <begin position="1"/>
        <end position="20"/>
    </location>
</feature>
<name>A0AAV5KAH1_9ROSI</name>
<sequence length="115" mass="12493">MSTGSREVGDPFPIPVPVSHGDGDPLEDFLWRAHFAPRPRSPQGMAIPAGIPIPHGERTKHQEIAEYETTTPKAEILEKGRSRSEGGIPRSEKMEKGGSGWEKNQVMTGDVGGSY</sequence>
<gene>
    <name evidence="2" type="ORF">SLEP1_g31471</name>
</gene>
<organism evidence="2 3">
    <name type="scientific">Rubroshorea leprosula</name>
    <dbReference type="NCBI Taxonomy" id="152421"/>
    <lineage>
        <taxon>Eukaryota</taxon>
        <taxon>Viridiplantae</taxon>
        <taxon>Streptophyta</taxon>
        <taxon>Embryophyta</taxon>
        <taxon>Tracheophyta</taxon>
        <taxon>Spermatophyta</taxon>
        <taxon>Magnoliopsida</taxon>
        <taxon>eudicotyledons</taxon>
        <taxon>Gunneridae</taxon>
        <taxon>Pentapetalae</taxon>
        <taxon>rosids</taxon>
        <taxon>malvids</taxon>
        <taxon>Malvales</taxon>
        <taxon>Dipterocarpaceae</taxon>
        <taxon>Rubroshorea</taxon>
    </lineage>
</organism>
<comment type="caution">
    <text evidence="2">The sequence shown here is derived from an EMBL/GenBank/DDBJ whole genome shotgun (WGS) entry which is preliminary data.</text>
</comment>
<dbReference type="Proteomes" id="UP001054252">
    <property type="component" value="Unassembled WGS sequence"/>
</dbReference>